<evidence type="ECO:0008006" key="6">
    <source>
        <dbReference type="Google" id="ProtNLM"/>
    </source>
</evidence>
<reference evidence="4 5" key="1">
    <citation type="journal article" date="2012" name="Appl. Environ. Microbiol.">
        <title>Short-read sequencing for genomic analysis of the brown rot fungus Fibroporia radiculosa.</title>
        <authorList>
            <person name="Tang J.D."/>
            <person name="Perkins A.D."/>
            <person name="Sonstegard T.S."/>
            <person name="Schroeder S.G."/>
            <person name="Burgess S.C."/>
            <person name="Diehl S.V."/>
        </authorList>
    </citation>
    <scope>NUCLEOTIDE SEQUENCE [LARGE SCALE GENOMIC DNA]</scope>
    <source>
        <strain evidence="4 5">TFFH 294</strain>
    </source>
</reference>
<dbReference type="FunFam" id="3.30.1360.210:FF:000001">
    <property type="entry name" value="60S ribosomal protein L22 1"/>
    <property type="match status" value="1"/>
</dbReference>
<dbReference type="HOGENOM" id="CLU_1489052_0_0_1"/>
<keyword evidence="3" id="KW-0687">Ribonucleoprotein</keyword>
<name>J4G3J6_9APHY</name>
<dbReference type="InterPro" id="IPR002671">
    <property type="entry name" value="Ribosomal_eL22"/>
</dbReference>
<keyword evidence="2" id="KW-0689">Ribosomal protein</keyword>
<dbReference type="PANTHER" id="PTHR10064:SF31">
    <property type="entry name" value="LARGE RIBOSOMAL SUBUNIT PROTEIN EL22A-RELATED"/>
    <property type="match status" value="1"/>
</dbReference>
<dbReference type="GO" id="GO:1990904">
    <property type="term" value="C:ribonucleoprotein complex"/>
    <property type="evidence" value="ECO:0007669"/>
    <property type="project" value="UniProtKB-KW"/>
</dbReference>
<dbReference type="Proteomes" id="UP000006352">
    <property type="component" value="Unassembled WGS sequence"/>
</dbReference>
<dbReference type="FunCoup" id="J4G3J6">
    <property type="interactions" value="276"/>
</dbReference>
<sequence length="181" mass="20096">MSFSKPPWDLLVLIRDIIAFGRGVGRAVQYQARDTSQEASAIGPGKTSTTLLKLAASSAFKMPAVGKAAASKHKFVVDYSRPAGDGVFDGAAFEKYLHDRIKIEGKTGQLGENIKIARDGDTKLTVSSSVPLSKRYLKYLTKKFLKKNSLRDWIRVVASSKDTYQLRFYNIQSNVDEEDEE</sequence>
<evidence type="ECO:0000313" key="5">
    <source>
        <dbReference type="Proteomes" id="UP000006352"/>
    </source>
</evidence>
<evidence type="ECO:0000256" key="1">
    <source>
        <dbReference type="ARBA" id="ARBA00007817"/>
    </source>
</evidence>
<dbReference type="OrthoDB" id="10259820at2759"/>
<keyword evidence="5" id="KW-1185">Reference proteome</keyword>
<dbReference type="Pfam" id="PF01776">
    <property type="entry name" value="Ribosomal_L22e"/>
    <property type="match status" value="1"/>
</dbReference>
<dbReference type="RefSeq" id="XP_012180181.1">
    <property type="nucleotide sequence ID" value="XM_012324791.1"/>
</dbReference>
<evidence type="ECO:0000313" key="4">
    <source>
        <dbReference type="EMBL" id="CCM00898.1"/>
    </source>
</evidence>
<dbReference type="GO" id="GO:0005737">
    <property type="term" value="C:cytoplasm"/>
    <property type="evidence" value="ECO:0007669"/>
    <property type="project" value="UniProtKB-ARBA"/>
</dbReference>
<dbReference type="Gene3D" id="3.30.1360.210">
    <property type="match status" value="1"/>
</dbReference>
<organism evidence="4 5">
    <name type="scientific">Fibroporia radiculosa</name>
    <dbReference type="NCBI Taxonomy" id="599839"/>
    <lineage>
        <taxon>Eukaryota</taxon>
        <taxon>Fungi</taxon>
        <taxon>Dikarya</taxon>
        <taxon>Basidiomycota</taxon>
        <taxon>Agaricomycotina</taxon>
        <taxon>Agaricomycetes</taxon>
        <taxon>Polyporales</taxon>
        <taxon>Fibroporiaceae</taxon>
        <taxon>Fibroporia</taxon>
    </lineage>
</organism>
<evidence type="ECO:0000256" key="2">
    <source>
        <dbReference type="ARBA" id="ARBA00022980"/>
    </source>
</evidence>
<comment type="similarity">
    <text evidence="1">Belongs to the eukaryotic ribosomal protein eL22 family.</text>
</comment>
<dbReference type="InParanoid" id="J4G3J6"/>
<dbReference type="STRING" id="599839.J4G3J6"/>
<dbReference type="GO" id="GO:0003723">
    <property type="term" value="F:RNA binding"/>
    <property type="evidence" value="ECO:0007669"/>
    <property type="project" value="TreeGrafter"/>
</dbReference>
<evidence type="ECO:0000256" key="3">
    <source>
        <dbReference type="ARBA" id="ARBA00023274"/>
    </source>
</evidence>
<proteinExistence type="inferred from homology"/>
<dbReference type="GO" id="GO:0005840">
    <property type="term" value="C:ribosome"/>
    <property type="evidence" value="ECO:0007669"/>
    <property type="project" value="UniProtKB-KW"/>
</dbReference>
<accession>J4G3J6</accession>
<dbReference type="GeneID" id="24095809"/>
<dbReference type="GO" id="GO:0002181">
    <property type="term" value="P:cytoplasmic translation"/>
    <property type="evidence" value="ECO:0007669"/>
    <property type="project" value="TreeGrafter"/>
</dbReference>
<dbReference type="PANTHER" id="PTHR10064">
    <property type="entry name" value="60S RIBOSOMAL PROTEIN L22"/>
    <property type="match status" value="1"/>
</dbReference>
<dbReference type="EMBL" id="HE797010">
    <property type="protein sequence ID" value="CCM00898.1"/>
    <property type="molecule type" value="Genomic_DNA"/>
</dbReference>
<dbReference type="AlphaFoldDB" id="J4G3J6"/>
<dbReference type="GO" id="GO:0003735">
    <property type="term" value="F:structural constituent of ribosome"/>
    <property type="evidence" value="ECO:0007669"/>
    <property type="project" value="InterPro"/>
</dbReference>
<protein>
    <recommendedName>
        <fullName evidence="6">Ribosomal protein L22e</fullName>
    </recommendedName>
</protein>
<dbReference type="InterPro" id="IPR038526">
    <property type="entry name" value="Ribosomal_eL22_sf"/>
</dbReference>
<gene>
    <name evidence="4" type="ORF">FIBRA_02944</name>
</gene>